<dbReference type="Gene3D" id="3.30.365.10">
    <property type="entry name" value="Aldehyde oxidase/xanthine dehydrogenase, molybdopterin binding domain"/>
    <property type="match status" value="4"/>
</dbReference>
<dbReference type="Pfam" id="PF02738">
    <property type="entry name" value="MoCoBD_1"/>
    <property type="match status" value="1"/>
</dbReference>
<organism evidence="3 4">
    <name type="scientific">Georhizobium profundi</name>
    <dbReference type="NCBI Taxonomy" id="2341112"/>
    <lineage>
        <taxon>Bacteria</taxon>
        <taxon>Pseudomonadati</taxon>
        <taxon>Pseudomonadota</taxon>
        <taxon>Alphaproteobacteria</taxon>
        <taxon>Hyphomicrobiales</taxon>
        <taxon>Rhizobiaceae</taxon>
        <taxon>Georhizobium</taxon>
    </lineage>
</organism>
<proteinExistence type="predicted"/>
<keyword evidence="1" id="KW-1133">Transmembrane helix</keyword>
<dbReference type="SUPFAM" id="SSF56003">
    <property type="entry name" value="Molybdenum cofactor-binding domain"/>
    <property type="match status" value="2"/>
</dbReference>
<name>A0A3Q8XNH3_9HYPH</name>
<dbReference type="InterPro" id="IPR012368">
    <property type="entry name" value="OxRdtase_Mopterin-bd_su_IorB"/>
</dbReference>
<dbReference type="InterPro" id="IPR000674">
    <property type="entry name" value="Ald_Oxase/Xan_DH_a/b"/>
</dbReference>
<dbReference type="InterPro" id="IPR006311">
    <property type="entry name" value="TAT_signal"/>
</dbReference>
<dbReference type="InterPro" id="IPR008274">
    <property type="entry name" value="AldOxase/xan_DH_MoCoBD1"/>
</dbReference>
<keyword evidence="4" id="KW-1185">Reference proteome</keyword>
<dbReference type="KEGG" id="abaw:D5400_04620"/>
<dbReference type="Pfam" id="PF20256">
    <property type="entry name" value="MoCoBD_2"/>
    <property type="match status" value="2"/>
</dbReference>
<dbReference type="InterPro" id="IPR052516">
    <property type="entry name" value="N-heterocyclic_Hydroxylase"/>
</dbReference>
<gene>
    <name evidence="3" type="ORF">D5400_04620</name>
</gene>
<dbReference type="Gene3D" id="3.90.1170.50">
    <property type="entry name" value="Aldehyde oxidase/xanthine dehydrogenase, a/b hammerhead"/>
    <property type="match status" value="1"/>
</dbReference>
<dbReference type="InterPro" id="IPR037165">
    <property type="entry name" value="AldOxase/xan_DH_Mopterin-bd_sf"/>
</dbReference>
<dbReference type="RefSeq" id="WP_126008110.1">
    <property type="nucleotide sequence ID" value="NZ_CP032509.1"/>
</dbReference>
<dbReference type="GO" id="GO:0016491">
    <property type="term" value="F:oxidoreductase activity"/>
    <property type="evidence" value="ECO:0007669"/>
    <property type="project" value="InterPro"/>
</dbReference>
<feature type="domain" description="Aldehyde oxidase/xanthine dehydrogenase a/b hammerhead" evidence="2">
    <location>
        <begin position="242"/>
        <end position="324"/>
    </location>
</feature>
<reference evidence="3 4" key="1">
    <citation type="submission" date="2018-09" db="EMBL/GenBank/DDBJ databases">
        <title>Marinorhizobium profundi gen. nov., sp. nov., isolated from a deep-sea sediment sample from the New Britain Trench and proposal of Marinorhizobiaceae fam. nov. in the order Rhizobiales of the class Alphaproteobacteria.</title>
        <authorList>
            <person name="Cao J."/>
        </authorList>
    </citation>
    <scope>NUCLEOTIDE SEQUENCE [LARGE SCALE GENOMIC DNA]</scope>
    <source>
        <strain evidence="3 4">WS11</strain>
    </source>
</reference>
<dbReference type="SMART" id="SM01008">
    <property type="entry name" value="Ald_Xan_dh_C"/>
    <property type="match status" value="1"/>
</dbReference>
<keyword evidence="1" id="KW-0812">Transmembrane</keyword>
<feature type="transmembrane region" description="Helical" evidence="1">
    <location>
        <begin position="12"/>
        <end position="30"/>
    </location>
</feature>
<dbReference type="PANTHER" id="PTHR47495:SF2">
    <property type="entry name" value="ALDEHYDE DEHYDROGENASE"/>
    <property type="match status" value="1"/>
</dbReference>
<dbReference type="PANTHER" id="PTHR47495">
    <property type="entry name" value="ALDEHYDE DEHYDROGENASE"/>
    <property type="match status" value="1"/>
</dbReference>
<evidence type="ECO:0000313" key="3">
    <source>
        <dbReference type="EMBL" id="AZN70652.1"/>
    </source>
</evidence>
<dbReference type="AlphaFoldDB" id="A0A3Q8XNH3"/>
<accession>A0A3Q8XNH3</accession>
<dbReference type="EMBL" id="CP032509">
    <property type="protein sequence ID" value="AZN70652.1"/>
    <property type="molecule type" value="Genomic_DNA"/>
</dbReference>
<dbReference type="OrthoDB" id="9767994at2"/>
<dbReference type="InterPro" id="IPR046867">
    <property type="entry name" value="AldOxase/xan_DH_MoCoBD2"/>
</dbReference>
<evidence type="ECO:0000313" key="4">
    <source>
        <dbReference type="Proteomes" id="UP000268192"/>
    </source>
</evidence>
<dbReference type="Proteomes" id="UP000268192">
    <property type="component" value="Chromosome"/>
</dbReference>
<dbReference type="PIRSF" id="PIRSF036389">
    <property type="entry name" value="IOR_B"/>
    <property type="match status" value="1"/>
</dbReference>
<keyword evidence="1" id="KW-0472">Membrane</keyword>
<sequence>MASVGKIARRTFLIGTAAIAGGLAVGAYAYRRPPDNPLAARADDGEAVFNPYLTIAPDETITIFVPRAEMGQGVSTTLAALVAEELDVSLESVVVEHGPASEAYANIAMLEDGLPFPTYDESTIATIARSGVGIAGKFLALHVTGGSSSTVDAFEKMRQGGATAREALKQAAATRWGVQPADLETNAGSVRNPSTGETLSYGTLAAEAAEAPVSRDIPLRGPEDWKLLGKSQPRTDMRAKVIGAPIFGVDVAQPDMLHATVRINPHFGGGVLALDTEAARQIRGVHSIIEIDHRLGRGFAVIADNTWRAFMAADAVAVEWEKPNSTLDDAAVSELLAAAVGAGSRDVMRDDGDTDIVFADHARDRIVEAEYHVPYLAHAAMEPMNATARFADGKLDLWLPNQAPNLIQAVAAAALDIPTADCTVNTTSLGGGFGRRVEPDVAVYAALIARETGGRPVKVIWTREEDIAHDYYRPAATGRLRAALGADGLPEALDIVVAAPPIFSPMASRFYPSISLPGPDKSIVDGAFNQPYAIANYRVAGVKADIGVPVGIWRSVGNSINGFFHECFMDELAASSGMDPLEYRLKLMASYPVATALLEKVADMSDWRSQPAEGRARGLAFTLSFGTWVAEVVEISRDDRGIRVENVWCAADPGTVLDPGIFEAQMMSGIVFGLSAALGQEITLSEGRVQQSNFHDFDALRIDRCPAIHVEILQNAPRMGGAGEPSTPPVAAALGNAIFALTGERLRRMPFTHDVTFV</sequence>
<dbReference type="PROSITE" id="PS51318">
    <property type="entry name" value="TAT"/>
    <property type="match status" value="1"/>
</dbReference>
<evidence type="ECO:0000256" key="1">
    <source>
        <dbReference type="SAM" id="Phobius"/>
    </source>
</evidence>
<protein>
    <submittedName>
        <fullName evidence="3">Xanthine dehydrogenase family protein molybdopterin-binding subunit</fullName>
    </submittedName>
</protein>
<evidence type="ECO:0000259" key="2">
    <source>
        <dbReference type="SMART" id="SM01008"/>
    </source>
</evidence>